<evidence type="ECO:0000259" key="2">
    <source>
        <dbReference type="PROSITE" id="PS51012"/>
    </source>
</evidence>
<feature type="transmembrane region" description="Helical" evidence="1">
    <location>
        <begin position="193"/>
        <end position="217"/>
    </location>
</feature>
<dbReference type="InterPro" id="IPR047817">
    <property type="entry name" value="ABC2_TM_bact-type"/>
</dbReference>
<feature type="transmembrane region" description="Helical" evidence="1">
    <location>
        <begin position="124"/>
        <end position="142"/>
    </location>
</feature>
<evidence type="ECO:0000313" key="4">
    <source>
        <dbReference type="Proteomes" id="UP000627166"/>
    </source>
</evidence>
<keyword evidence="1" id="KW-1133">Transmembrane helix</keyword>
<comment type="similarity">
    <text evidence="1">Belongs to the ABC-2 integral membrane protein family.</text>
</comment>
<accession>A0ABR8YUS5</accession>
<dbReference type="RefSeq" id="WP_191740851.1">
    <property type="nucleotide sequence ID" value="NZ_JACSQB010000101.1"/>
</dbReference>
<keyword evidence="1" id="KW-0813">Transport</keyword>
<keyword evidence="1" id="KW-0472">Membrane</keyword>
<evidence type="ECO:0000256" key="1">
    <source>
        <dbReference type="RuleBase" id="RU361157"/>
    </source>
</evidence>
<protein>
    <recommendedName>
        <fullName evidence="1">Transport permease protein</fullName>
    </recommendedName>
</protein>
<feature type="transmembrane region" description="Helical" evidence="1">
    <location>
        <begin position="20"/>
        <end position="42"/>
    </location>
</feature>
<dbReference type="PRINTS" id="PR00164">
    <property type="entry name" value="ABC2TRNSPORT"/>
</dbReference>
<comment type="subcellular location">
    <subcellularLocation>
        <location evidence="1">Cell membrane</location>
        <topology evidence="1">Multi-pass membrane protein</topology>
    </subcellularLocation>
</comment>
<name>A0ABR8YUS5_9CLOT</name>
<feature type="domain" description="ABC transmembrane type-2" evidence="2">
    <location>
        <begin position="24"/>
        <end position="258"/>
    </location>
</feature>
<dbReference type="Proteomes" id="UP000627166">
    <property type="component" value="Unassembled WGS sequence"/>
</dbReference>
<feature type="transmembrane region" description="Helical" evidence="1">
    <location>
        <begin position="98"/>
        <end position="118"/>
    </location>
</feature>
<gene>
    <name evidence="3" type="ORF">H9637_12705</name>
</gene>
<reference evidence="3 4" key="1">
    <citation type="submission" date="2020-08" db="EMBL/GenBank/DDBJ databases">
        <title>A Genomic Blueprint of the Chicken Gut Microbiome.</title>
        <authorList>
            <person name="Gilroy R."/>
            <person name="Ravi A."/>
            <person name="Getino M."/>
            <person name="Pursley I."/>
            <person name="Horton D.L."/>
            <person name="Alikhan N.-F."/>
            <person name="Baker D."/>
            <person name="Gharbi K."/>
            <person name="Hall N."/>
            <person name="Watson M."/>
            <person name="Adriaenssens E.M."/>
            <person name="Foster-Nyarko E."/>
            <person name="Jarju S."/>
            <person name="Secka A."/>
            <person name="Antonio M."/>
            <person name="Oren A."/>
            <person name="Chaudhuri R."/>
            <person name="La Ragione R.M."/>
            <person name="Hildebrand F."/>
            <person name="Pallen M.J."/>
        </authorList>
    </citation>
    <scope>NUCLEOTIDE SEQUENCE [LARGE SCALE GENOMIC DNA]</scope>
    <source>
        <strain evidence="3 4">N37</strain>
    </source>
</reference>
<feature type="transmembrane region" description="Helical" evidence="1">
    <location>
        <begin position="149"/>
        <end position="173"/>
    </location>
</feature>
<dbReference type="PANTHER" id="PTHR43229:SF2">
    <property type="entry name" value="NODULATION PROTEIN J"/>
    <property type="match status" value="1"/>
</dbReference>
<comment type="caution">
    <text evidence="3">The sequence shown here is derived from an EMBL/GenBank/DDBJ whole genome shotgun (WGS) entry which is preliminary data.</text>
</comment>
<keyword evidence="4" id="KW-1185">Reference proteome</keyword>
<dbReference type="InterPro" id="IPR051784">
    <property type="entry name" value="Nod_factor_ABC_transporter"/>
</dbReference>
<sequence length="270" mass="30609">MVKILGLFKANVYTAKRYKIDWWGSLAMPIFSILPAILIIWYADANVMLSKNNSYINSIEVYIKYLILGIVYWGYVEILWSTVFMLRTYMKIGQFEDIFISPITGVENILGWSLLGIIRISIETLPIIIIAIVIIGITNFSLSSILIVLGVFLMSMLASFGLTFLIFGITLIIKEGDQIAALIGNAAPFLCGLYFPVTILPVFLQGISFIFPFTWGIDIIRSCILNTDTIINFKYELVILFFMTCMYLVLGNISYKLLEKKSRKYGVQGF</sequence>
<keyword evidence="1" id="KW-1003">Cell membrane</keyword>
<keyword evidence="1" id="KW-0812">Transmembrane</keyword>
<feature type="transmembrane region" description="Helical" evidence="1">
    <location>
        <begin position="237"/>
        <end position="255"/>
    </location>
</feature>
<dbReference type="EMBL" id="JACSQB010000101">
    <property type="protein sequence ID" value="MBD8047892.1"/>
    <property type="molecule type" value="Genomic_DNA"/>
</dbReference>
<dbReference type="InterPro" id="IPR000412">
    <property type="entry name" value="ABC_2_transport"/>
</dbReference>
<organism evidence="3 4">
    <name type="scientific">Clostridium faecium</name>
    <dbReference type="NCBI Taxonomy" id="2762223"/>
    <lineage>
        <taxon>Bacteria</taxon>
        <taxon>Bacillati</taxon>
        <taxon>Bacillota</taxon>
        <taxon>Clostridia</taxon>
        <taxon>Eubacteriales</taxon>
        <taxon>Clostridiaceae</taxon>
        <taxon>Clostridium</taxon>
    </lineage>
</organism>
<proteinExistence type="inferred from homology"/>
<feature type="transmembrane region" description="Helical" evidence="1">
    <location>
        <begin position="62"/>
        <end position="86"/>
    </location>
</feature>
<evidence type="ECO:0000313" key="3">
    <source>
        <dbReference type="EMBL" id="MBD8047892.1"/>
    </source>
</evidence>
<dbReference type="PROSITE" id="PS51012">
    <property type="entry name" value="ABC_TM2"/>
    <property type="match status" value="1"/>
</dbReference>
<dbReference type="PANTHER" id="PTHR43229">
    <property type="entry name" value="NODULATION PROTEIN J"/>
    <property type="match status" value="1"/>
</dbReference>